<protein>
    <submittedName>
        <fullName evidence="2">Uncharacterized protein</fullName>
    </submittedName>
</protein>
<dbReference type="EMBL" id="BMXK01000004">
    <property type="protein sequence ID" value="GHD04333.1"/>
    <property type="molecule type" value="Genomic_DNA"/>
</dbReference>
<sequence>MGYRYRIRRHSDYGQVFADAASVPSGTSQLSDRSERGPLGPDRDRRRIPDNPFSLALAHTLLIFTYRHSTGARKFAYAAFYNDGGDGMRVDAQTARLIKRVHHAATI</sequence>
<comment type="caution">
    <text evidence="2">The sequence shown here is derived from an EMBL/GenBank/DDBJ whole genome shotgun (WGS) entry which is preliminary data.</text>
</comment>
<gene>
    <name evidence="2" type="ORF">GCM10008096_11540</name>
</gene>
<proteinExistence type="predicted"/>
<feature type="region of interest" description="Disordered" evidence="1">
    <location>
        <begin position="22"/>
        <end position="48"/>
    </location>
</feature>
<accession>A0ABQ3GFC1</accession>
<keyword evidence="3" id="KW-1185">Reference proteome</keyword>
<evidence type="ECO:0000313" key="3">
    <source>
        <dbReference type="Proteomes" id="UP000642819"/>
    </source>
</evidence>
<feature type="compositionally biased region" description="Basic and acidic residues" evidence="1">
    <location>
        <begin position="32"/>
        <end position="48"/>
    </location>
</feature>
<dbReference type="Proteomes" id="UP000642819">
    <property type="component" value="Unassembled WGS sequence"/>
</dbReference>
<evidence type="ECO:0000256" key="1">
    <source>
        <dbReference type="SAM" id="MobiDB-lite"/>
    </source>
</evidence>
<reference evidence="3" key="1">
    <citation type="journal article" date="2019" name="Int. J. Syst. Evol. Microbiol.">
        <title>The Global Catalogue of Microorganisms (GCM) 10K type strain sequencing project: providing services to taxonomists for standard genome sequencing and annotation.</title>
        <authorList>
            <consortium name="The Broad Institute Genomics Platform"/>
            <consortium name="The Broad Institute Genome Sequencing Center for Infectious Disease"/>
            <person name="Wu L."/>
            <person name="Ma J."/>
        </authorList>
    </citation>
    <scope>NUCLEOTIDE SEQUENCE [LARGE SCALE GENOMIC DNA]</scope>
    <source>
        <strain evidence="3">KCTC 19466</strain>
    </source>
</reference>
<evidence type="ECO:0000313" key="2">
    <source>
        <dbReference type="EMBL" id="GHD04333.1"/>
    </source>
</evidence>
<name>A0ABQ3GFC1_9MICC</name>
<organism evidence="2 3">
    <name type="scientific">Zhihengliuella salsuginis</name>
    <dbReference type="NCBI Taxonomy" id="578222"/>
    <lineage>
        <taxon>Bacteria</taxon>
        <taxon>Bacillati</taxon>
        <taxon>Actinomycetota</taxon>
        <taxon>Actinomycetes</taxon>
        <taxon>Micrococcales</taxon>
        <taxon>Micrococcaceae</taxon>
        <taxon>Zhihengliuella</taxon>
    </lineage>
</organism>